<proteinExistence type="predicted"/>
<dbReference type="Proteomes" id="UP001163835">
    <property type="component" value="Unassembled WGS sequence"/>
</dbReference>
<protein>
    <submittedName>
        <fullName evidence="1">Uncharacterized protein</fullName>
    </submittedName>
</protein>
<gene>
    <name evidence="1" type="ORF">F5876DRAFT_68586</name>
</gene>
<evidence type="ECO:0000313" key="2">
    <source>
        <dbReference type="Proteomes" id="UP001163835"/>
    </source>
</evidence>
<organism evidence="1 2">
    <name type="scientific">Lentinula aff. lateritia</name>
    <dbReference type="NCBI Taxonomy" id="2804960"/>
    <lineage>
        <taxon>Eukaryota</taxon>
        <taxon>Fungi</taxon>
        <taxon>Dikarya</taxon>
        <taxon>Basidiomycota</taxon>
        <taxon>Agaricomycotina</taxon>
        <taxon>Agaricomycetes</taxon>
        <taxon>Agaricomycetidae</taxon>
        <taxon>Agaricales</taxon>
        <taxon>Marasmiineae</taxon>
        <taxon>Omphalotaceae</taxon>
        <taxon>Lentinula</taxon>
    </lineage>
</organism>
<sequence>MPTQKASRRNLQALAGPLCLATIFLTAKACHSTKFSEGQLVGIESYSAYMELLDSSTVGLLQVESWKFKQESEYIEERQKHNEEAQKQAQAQMKGIVISNNSGIASEANHTSNQKGI</sequence>
<accession>A0ACC1TQ58</accession>
<name>A0ACC1TQ58_9AGAR</name>
<dbReference type="EMBL" id="MU795369">
    <property type="protein sequence ID" value="KAJ3806876.1"/>
    <property type="molecule type" value="Genomic_DNA"/>
</dbReference>
<keyword evidence="2" id="KW-1185">Reference proteome</keyword>
<comment type="caution">
    <text evidence="1">The sequence shown here is derived from an EMBL/GenBank/DDBJ whole genome shotgun (WGS) entry which is preliminary data.</text>
</comment>
<reference evidence="1" key="1">
    <citation type="submission" date="2022-09" db="EMBL/GenBank/DDBJ databases">
        <title>A Global Phylogenomic Analysis of the Shiitake Genus Lentinula.</title>
        <authorList>
            <consortium name="DOE Joint Genome Institute"/>
            <person name="Sierra-Patev S."/>
            <person name="Min B."/>
            <person name="Naranjo-Ortiz M."/>
            <person name="Looney B."/>
            <person name="Konkel Z."/>
            <person name="Slot J.C."/>
            <person name="Sakamoto Y."/>
            <person name="Steenwyk J.L."/>
            <person name="Rokas A."/>
            <person name="Carro J."/>
            <person name="Camarero S."/>
            <person name="Ferreira P."/>
            <person name="Molpeceres G."/>
            <person name="Ruiz-Duenas F.J."/>
            <person name="Serrano A."/>
            <person name="Henrissat B."/>
            <person name="Drula E."/>
            <person name="Hughes K.W."/>
            <person name="Mata J.L."/>
            <person name="Ishikawa N.K."/>
            <person name="Vargas-Isla R."/>
            <person name="Ushijima S."/>
            <person name="Smith C.A."/>
            <person name="Ahrendt S."/>
            <person name="Andreopoulos W."/>
            <person name="He G."/>
            <person name="Labutti K."/>
            <person name="Lipzen A."/>
            <person name="Ng V."/>
            <person name="Riley R."/>
            <person name="Sandor L."/>
            <person name="Barry K."/>
            <person name="Martinez A.T."/>
            <person name="Xiao Y."/>
            <person name="Gibbons J.G."/>
            <person name="Terashima K."/>
            <person name="Grigoriev I.V."/>
            <person name="Hibbett D.S."/>
        </authorList>
    </citation>
    <scope>NUCLEOTIDE SEQUENCE</scope>
    <source>
        <strain evidence="1">TMI1499</strain>
    </source>
</reference>
<evidence type="ECO:0000313" key="1">
    <source>
        <dbReference type="EMBL" id="KAJ3806876.1"/>
    </source>
</evidence>